<comment type="function">
    <text evidence="6">Component of a complex that catalyzes the oxidation of glycolate to glyoxylate.</text>
</comment>
<dbReference type="InterPro" id="IPR017896">
    <property type="entry name" value="4Fe4S_Fe-S-bd"/>
</dbReference>
<evidence type="ECO:0000256" key="1">
    <source>
        <dbReference type="ARBA" id="ARBA00022485"/>
    </source>
</evidence>
<dbReference type="EC" id="1.1.99.14" evidence="6"/>
<proteinExistence type="predicted"/>
<evidence type="ECO:0000313" key="9">
    <source>
        <dbReference type="Proteomes" id="UP001597267"/>
    </source>
</evidence>
<gene>
    <name evidence="8" type="ORF">ACFQ5M_11385</name>
</gene>
<dbReference type="Proteomes" id="UP001597267">
    <property type="component" value="Unassembled WGS sequence"/>
</dbReference>
<evidence type="ECO:0000256" key="3">
    <source>
        <dbReference type="ARBA" id="ARBA00022737"/>
    </source>
</evidence>
<dbReference type="PROSITE" id="PS00198">
    <property type="entry name" value="4FE4S_FER_1"/>
    <property type="match status" value="1"/>
</dbReference>
<evidence type="ECO:0000313" key="8">
    <source>
        <dbReference type="EMBL" id="MFD1672705.1"/>
    </source>
</evidence>
<organism evidence="8 9">
    <name type="scientific">Agrilactobacillus yilanensis</name>
    <dbReference type="NCBI Taxonomy" id="2485997"/>
    <lineage>
        <taxon>Bacteria</taxon>
        <taxon>Bacillati</taxon>
        <taxon>Bacillota</taxon>
        <taxon>Bacilli</taxon>
        <taxon>Lactobacillales</taxon>
        <taxon>Lactobacillaceae</taxon>
        <taxon>Agrilactobacillus</taxon>
    </lineage>
</organism>
<keyword evidence="2 6" id="KW-0479">Metal-binding</keyword>
<comment type="catalytic activity">
    <reaction evidence="6">
        <text>glycolate + A = glyoxylate + AH2</text>
        <dbReference type="Rhea" id="RHEA:21264"/>
        <dbReference type="ChEBI" id="CHEBI:13193"/>
        <dbReference type="ChEBI" id="CHEBI:17499"/>
        <dbReference type="ChEBI" id="CHEBI:29805"/>
        <dbReference type="ChEBI" id="CHEBI:36655"/>
        <dbReference type="EC" id="1.1.99.14"/>
    </reaction>
</comment>
<dbReference type="Pfam" id="PF13183">
    <property type="entry name" value="Fer4_8"/>
    <property type="match status" value="1"/>
</dbReference>
<evidence type="ECO:0000256" key="4">
    <source>
        <dbReference type="ARBA" id="ARBA00023004"/>
    </source>
</evidence>
<dbReference type="PIRSF" id="PIRSF000139">
    <property type="entry name" value="Glc_ox_4Fe-4S"/>
    <property type="match status" value="1"/>
</dbReference>
<keyword evidence="3" id="KW-0677">Repeat</keyword>
<sequence length="445" mass="49935">MTKRSSQIEIQQAFDQRLDRDKLLQCMRCGFCLPTCPTYIASGYKESHSPRGRIALMKAVADGEKKPDEDFYRTIETCLDCRACEAVCPSGVEYGELIEEAKQILFEYHKESRQEKIIRSMTVRGLFPHPGRLNFVADFTSFYQRSGLQKLAHGLRIMNLFPTSLQTMEAVLPNVHAYKKPLANAAYQPLIPAVKKYRVAFFEGCLMGSMFQHVNSTSKKLLELAGCEVISPKNQICCGALADHSGEKDLARKMAQKNIEIFETMDVDFIVNNAGGCEAELIEYPRLLKDDPDWLPRAEAFSAKVKDLAAILVQADFTKLPLSLPTTRITYQDSCHQLNVVNVAKEPRALLQHVQGVELVEMEERVSCCGSAGIYNMVEPEAANEILDIKMQKITAIPELQYIITANPGCFMQMNLGVHQAGIENKVQVLSLSDFLMLAVDYSQK</sequence>
<keyword evidence="4 6" id="KW-0408">Iron</keyword>
<dbReference type="SUPFAM" id="SSF46548">
    <property type="entry name" value="alpha-helical ferredoxin"/>
    <property type="match status" value="1"/>
</dbReference>
<dbReference type="Pfam" id="PF02754">
    <property type="entry name" value="CCG"/>
    <property type="match status" value="2"/>
</dbReference>
<evidence type="ECO:0000256" key="2">
    <source>
        <dbReference type="ARBA" id="ARBA00022723"/>
    </source>
</evidence>
<keyword evidence="9" id="KW-1185">Reference proteome</keyword>
<evidence type="ECO:0000259" key="7">
    <source>
        <dbReference type="PROSITE" id="PS51379"/>
    </source>
</evidence>
<accession>A0ABW4J9S2</accession>
<reference evidence="9" key="1">
    <citation type="journal article" date="2019" name="Int. J. Syst. Evol. Microbiol.">
        <title>The Global Catalogue of Microorganisms (GCM) 10K type strain sequencing project: providing services to taxonomists for standard genome sequencing and annotation.</title>
        <authorList>
            <consortium name="The Broad Institute Genomics Platform"/>
            <consortium name="The Broad Institute Genome Sequencing Center for Infectious Disease"/>
            <person name="Wu L."/>
            <person name="Ma J."/>
        </authorList>
    </citation>
    <scope>NUCLEOTIDE SEQUENCE [LARGE SCALE GENOMIC DNA]</scope>
    <source>
        <strain evidence="9">CCM 8896</strain>
    </source>
</reference>
<keyword evidence="6" id="KW-0813">Transport</keyword>
<evidence type="ECO:0000256" key="6">
    <source>
        <dbReference type="PIRNR" id="PIRNR000139"/>
    </source>
</evidence>
<dbReference type="EMBL" id="JBHTOP010000026">
    <property type="protein sequence ID" value="MFD1672705.1"/>
    <property type="molecule type" value="Genomic_DNA"/>
</dbReference>
<keyword evidence="5 6" id="KW-0411">Iron-sulfur</keyword>
<feature type="domain" description="4Fe-4S ferredoxin-type" evidence="7">
    <location>
        <begin position="14"/>
        <end position="46"/>
    </location>
</feature>
<dbReference type="PANTHER" id="PTHR32479">
    <property type="entry name" value="GLYCOLATE OXIDASE IRON-SULFUR SUBUNIT"/>
    <property type="match status" value="1"/>
</dbReference>
<comment type="catalytic activity">
    <reaction evidence="6">
        <text>(R)-lactate + A = pyruvate + AH2</text>
        <dbReference type="Rhea" id="RHEA:15089"/>
        <dbReference type="ChEBI" id="CHEBI:13193"/>
        <dbReference type="ChEBI" id="CHEBI:15361"/>
        <dbReference type="ChEBI" id="CHEBI:16004"/>
        <dbReference type="ChEBI" id="CHEBI:17499"/>
    </reaction>
</comment>
<dbReference type="InterPro" id="IPR004017">
    <property type="entry name" value="Cys_rich_dom"/>
</dbReference>
<dbReference type="RefSeq" id="WP_125713268.1">
    <property type="nucleotide sequence ID" value="NZ_JBHTOP010000026.1"/>
</dbReference>
<dbReference type="PANTHER" id="PTHR32479:SF17">
    <property type="entry name" value="GLYCOLATE OXIDASE IRON-SULFUR SUBUNIT"/>
    <property type="match status" value="1"/>
</dbReference>
<dbReference type="InterPro" id="IPR009051">
    <property type="entry name" value="Helical_ferredxn"/>
</dbReference>
<evidence type="ECO:0000256" key="5">
    <source>
        <dbReference type="ARBA" id="ARBA00023014"/>
    </source>
</evidence>
<comment type="caution">
    <text evidence="8">The sequence shown here is derived from an EMBL/GenBank/DDBJ whole genome shotgun (WGS) entry which is preliminary data.</text>
</comment>
<keyword evidence="1 6" id="KW-0004">4Fe-4S</keyword>
<keyword evidence="6" id="KW-0249">Electron transport</keyword>
<dbReference type="InterPro" id="IPR017900">
    <property type="entry name" value="4Fe4S_Fe_S_CS"/>
</dbReference>
<name>A0ABW4J9S2_9LACO</name>
<dbReference type="InterPro" id="IPR012257">
    <property type="entry name" value="Glc_ox_4Fe-4S"/>
</dbReference>
<dbReference type="PROSITE" id="PS51379">
    <property type="entry name" value="4FE4S_FER_2"/>
    <property type="match status" value="2"/>
</dbReference>
<feature type="domain" description="4Fe-4S ferredoxin-type" evidence="7">
    <location>
        <begin position="69"/>
        <end position="100"/>
    </location>
</feature>
<comment type="cofactor">
    <cofactor evidence="6">
        <name>[4Fe-4S] cluster</name>
        <dbReference type="ChEBI" id="CHEBI:49883"/>
    </cofactor>
    <text evidence="6">Binds 2 [4Fe-4S] clusters.</text>
</comment>
<protein>
    <recommendedName>
        <fullName evidence="6">Glycolate oxidase iron-sulfur subunit</fullName>
        <ecNumber evidence="6">1.1.99.14</ecNumber>
    </recommendedName>
</protein>
<dbReference type="Gene3D" id="1.10.1060.10">
    <property type="entry name" value="Alpha-helical ferredoxin"/>
    <property type="match status" value="1"/>
</dbReference>